<sequence>MVSAMEVSAMYVSAMACEDDGCTVFEFVNNDVGKKLKLTMENLSHFSLDRNRLQCEKLIFDVYGNAQKFIGWIKDHLKFLDLKSRDEYQFVESIECNAEDGDVEALAESFAKCLVKKKVNEDDGCTVFEFVNNDVGKKLKLTMENLSHFSLGIGNL</sequence>
<accession>A0AAD4MHH3</accession>
<dbReference type="Proteomes" id="UP001201812">
    <property type="component" value="Unassembled WGS sequence"/>
</dbReference>
<keyword evidence="2" id="KW-1185">Reference proteome</keyword>
<evidence type="ECO:0000313" key="1">
    <source>
        <dbReference type="EMBL" id="KAI1695236.1"/>
    </source>
</evidence>
<name>A0AAD4MHH3_9BILA</name>
<dbReference type="EMBL" id="JAKKPZ010000425">
    <property type="protein sequence ID" value="KAI1695236.1"/>
    <property type="molecule type" value="Genomic_DNA"/>
</dbReference>
<protein>
    <submittedName>
        <fullName evidence="1">Uncharacterized protein</fullName>
    </submittedName>
</protein>
<reference evidence="1" key="1">
    <citation type="submission" date="2022-01" db="EMBL/GenBank/DDBJ databases">
        <title>Genome Sequence Resource for Two Populations of Ditylenchus destructor, the Migratory Endoparasitic Phytonematode.</title>
        <authorList>
            <person name="Zhang H."/>
            <person name="Lin R."/>
            <person name="Xie B."/>
        </authorList>
    </citation>
    <scope>NUCLEOTIDE SEQUENCE</scope>
    <source>
        <strain evidence="1">BazhouSP</strain>
    </source>
</reference>
<comment type="caution">
    <text evidence="1">The sequence shown here is derived from an EMBL/GenBank/DDBJ whole genome shotgun (WGS) entry which is preliminary data.</text>
</comment>
<proteinExistence type="predicted"/>
<organism evidence="1 2">
    <name type="scientific">Ditylenchus destructor</name>
    <dbReference type="NCBI Taxonomy" id="166010"/>
    <lineage>
        <taxon>Eukaryota</taxon>
        <taxon>Metazoa</taxon>
        <taxon>Ecdysozoa</taxon>
        <taxon>Nematoda</taxon>
        <taxon>Chromadorea</taxon>
        <taxon>Rhabditida</taxon>
        <taxon>Tylenchina</taxon>
        <taxon>Tylenchomorpha</taxon>
        <taxon>Sphaerularioidea</taxon>
        <taxon>Anguinidae</taxon>
        <taxon>Anguininae</taxon>
        <taxon>Ditylenchus</taxon>
    </lineage>
</organism>
<dbReference type="AlphaFoldDB" id="A0AAD4MHH3"/>
<gene>
    <name evidence="1" type="ORF">DdX_19694</name>
</gene>
<evidence type="ECO:0000313" key="2">
    <source>
        <dbReference type="Proteomes" id="UP001201812"/>
    </source>
</evidence>